<reference evidence="4 5" key="1">
    <citation type="journal article" date="2015" name="J. Microbiol.">
        <title>Sphingosinicella ginsenosidimutans sp. nov., with ginsenoside converting activity.</title>
        <authorList>
            <person name="Kim J.K."/>
            <person name="Kang M.S."/>
            <person name="Park S.C."/>
            <person name="Kim K.M."/>
            <person name="Choi K."/>
            <person name="Yoon M.H."/>
            <person name="Im W.T."/>
        </authorList>
    </citation>
    <scope>NUCLEOTIDE SEQUENCE [LARGE SCALE GENOMIC DNA]</scope>
    <source>
        <strain evidence="4 5">BS-11</strain>
    </source>
</reference>
<evidence type="ECO:0000259" key="3">
    <source>
        <dbReference type="Pfam" id="PF13439"/>
    </source>
</evidence>
<evidence type="ECO:0000256" key="1">
    <source>
        <dbReference type="ARBA" id="ARBA00022676"/>
    </source>
</evidence>
<sequence length="396" mass="43961">MLKVMIFLHSFEPGGVERVAFRLADAWTRAGLVPTMALGRAEGAAAPDCLPCRIEVFQRGTFSTRRFETLWMIANLPRLVIRERPDILFCAGNTYAVVAAALRLILGRQCPPILAKVSNDLDRRDLPRPVRPLYGLWLRAQGRLFDSFVALSPAMQAQIARATGADRRRIASIEDPGLTLAEIDRFAALRDGAEEPRPGRRFLAIGRLALQKNFPLLLHAFARIADAQDQLVILGEGPERRRLERLAERLGILDRMRLPGHVDPMDGWWAGADIFVLSSDYEGLPAVLVEAIAAGTAIVATDCSPAVAELLDKGRFGSIVPVRNPDALAAAMRTADRAQVPAPADRHRWCARFTIERAAPLYADLMRRLAAEARANRDDADFFGAPDEDRERWRHL</sequence>
<keyword evidence="5" id="KW-1185">Reference proteome</keyword>
<gene>
    <name evidence="4" type="ORF">FRZ32_00145</name>
</gene>
<dbReference type="PANTHER" id="PTHR12526">
    <property type="entry name" value="GLYCOSYLTRANSFERASE"/>
    <property type="match status" value="1"/>
</dbReference>
<proteinExistence type="predicted"/>
<dbReference type="Pfam" id="PF13692">
    <property type="entry name" value="Glyco_trans_1_4"/>
    <property type="match status" value="1"/>
</dbReference>
<dbReference type="Pfam" id="PF13439">
    <property type="entry name" value="Glyco_transf_4"/>
    <property type="match status" value="1"/>
</dbReference>
<name>A0A5C6TQE6_9SPHN</name>
<comment type="caution">
    <text evidence="4">The sequence shown here is derived from an EMBL/GenBank/DDBJ whole genome shotgun (WGS) entry which is preliminary data.</text>
</comment>
<dbReference type="SUPFAM" id="SSF53756">
    <property type="entry name" value="UDP-Glycosyltransferase/glycogen phosphorylase"/>
    <property type="match status" value="1"/>
</dbReference>
<accession>A0A5C6TQE6</accession>
<dbReference type="PANTHER" id="PTHR12526:SF510">
    <property type="entry name" value="D-INOSITOL 3-PHOSPHATE GLYCOSYLTRANSFERASE"/>
    <property type="match status" value="1"/>
</dbReference>
<dbReference type="AlphaFoldDB" id="A0A5C6TQE6"/>
<dbReference type="Proteomes" id="UP000321249">
    <property type="component" value="Unassembled WGS sequence"/>
</dbReference>
<evidence type="ECO:0000313" key="5">
    <source>
        <dbReference type="Proteomes" id="UP000321249"/>
    </source>
</evidence>
<dbReference type="OrthoDB" id="9790710at2"/>
<dbReference type="InterPro" id="IPR028098">
    <property type="entry name" value="Glyco_trans_4-like_N"/>
</dbReference>
<protein>
    <submittedName>
        <fullName evidence="4">Glycosyltransferase</fullName>
    </submittedName>
</protein>
<evidence type="ECO:0000256" key="2">
    <source>
        <dbReference type="ARBA" id="ARBA00022679"/>
    </source>
</evidence>
<dbReference type="GO" id="GO:0016757">
    <property type="term" value="F:glycosyltransferase activity"/>
    <property type="evidence" value="ECO:0007669"/>
    <property type="project" value="UniProtKB-KW"/>
</dbReference>
<dbReference type="EMBL" id="VOQQ01000001">
    <property type="protein sequence ID" value="TXC62195.1"/>
    <property type="molecule type" value="Genomic_DNA"/>
</dbReference>
<evidence type="ECO:0000313" key="4">
    <source>
        <dbReference type="EMBL" id="TXC62195.1"/>
    </source>
</evidence>
<dbReference type="Gene3D" id="3.40.50.2000">
    <property type="entry name" value="Glycogen Phosphorylase B"/>
    <property type="match status" value="2"/>
</dbReference>
<keyword evidence="2 4" id="KW-0808">Transferase</keyword>
<organism evidence="4 5">
    <name type="scientific">Allosphingosinicella ginsenosidimutans</name>
    <dbReference type="NCBI Taxonomy" id="1176539"/>
    <lineage>
        <taxon>Bacteria</taxon>
        <taxon>Pseudomonadati</taxon>
        <taxon>Pseudomonadota</taxon>
        <taxon>Alphaproteobacteria</taxon>
        <taxon>Sphingomonadales</taxon>
        <taxon>Sphingomonadaceae</taxon>
        <taxon>Allosphingosinicella</taxon>
    </lineage>
</organism>
<feature type="domain" description="Glycosyltransferase subfamily 4-like N-terminal" evidence="3">
    <location>
        <begin position="13"/>
        <end position="173"/>
    </location>
</feature>
<keyword evidence="1" id="KW-0328">Glycosyltransferase</keyword>
<dbReference type="CDD" id="cd03811">
    <property type="entry name" value="GT4_GT28_WabH-like"/>
    <property type="match status" value="1"/>
</dbReference>
<dbReference type="RefSeq" id="WP_147041583.1">
    <property type="nucleotide sequence ID" value="NZ_BAABIR010000001.1"/>
</dbReference>